<dbReference type="InterPro" id="IPR001789">
    <property type="entry name" value="Sig_transdc_resp-reg_receiver"/>
</dbReference>
<dbReference type="Proteomes" id="UP000004410">
    <property type="component" value="Unassembled WGS sequence"/>
</dbReference>
<dbReference type="GO" id="GO:0000160">
    <property type="term" value="P:phosphorelay signal transduction system"/>
    <property type="evidence" value="ECO:0007669"/>
    <property type="project" value="InterPro"/>
</dbReference>
<name>A7AYZ9_MEDG7</name>
<dbReference type="EMBL" id="AAYG02000005">
    <property type="protein sequence ID" value="EDN79004.1"/>
    <property type="molecule type" value="Genomic_DNA"/>
</dbReference>
<comment type="caution">
    <text evidence="3">Lacks conserved residue(s) required for the propagation of feature annotation.</text>
</comment>
<evidence type="ECO:0000256" key="3">
    <source>
        <dbReference type="PROSITE-ProRule" id="PRU00169"/>
    </source>
</evidence>
<dbReference type="RefSeq" id="WP_004840655.1">
    <property type="nucleotide sequence ID" value="NZ_AAYG02000005.1"/>
</dbReference>
<dbReference type="SUPFAM" id="SSF52172">
    <property type="entry name" value="CheY-like"/>
    <property type="match status" value="1"/>
</dbReference>
<proteinExistence type="predicted"/>
<sequence length="57" mass="6448">MKERILIMEDETAIQSVLYELLTDAGYEVSLASDGLEGISLFSVTILFAHFVRYYDA</sequence>
<comment type="function">
    <text evidence="2">May play the central regulatory role in sporulation. It may be an element of the effector pathway responsible for the activation of sporulation genes in response to nutritional stress. Spo0A may act in concert with spo0H (a sigma factor) to control the expression of some genes that are critical to the sporulation process.</text>
</comment>
<reference evidence="5 6" key="1">
    <citation type="submission" date="2007-04" db="EMBL/GenBank/DDBJ databases">
        <authorList>
            <person name="Fulton L."/>
            <person name="Clifton S."/>
            <person name="Fulton B."/>
            <person name="Xu J."/>
            <person name="Minx P."/>
            <person name="Pepin K.H."/>
            <person name="Johnson M."/>
            <person name="Thiruvilangam P."/>
            <person name="Bhonagiri V."/>
            <person name="Nash W.E."/>
            <person name="Mardis E.R."/>
            <person name="Wilson R.K."/>
        </authorList>
    </citation>
    <scope>NUCLEOTIDE SEQUENCE [LARGE SCALE GENOMIC DNA]</scope>
    <source>
        <strain evidence="5 6">ATCC 29149</strain>
    </source>
</reference>
<dbReference type="Gene3D" id="3.40.50.2300">
    <property type="match status" value="1"/>
</dbReference>
<gene>
    <name evidence="5" type="ORF">RUMGNA_00514</name>
</gene>
<accession>A7AYZ9</accession>
<evidence type="ECO:0000313" key="5">
    <source>
        <dbReference type="EMBL" id="EDN79004.1"/>
    </source>
</evidence>
<organism evidence="5 6">
    <name type="scientific">Mediterraneibacter gnavus (strain ATCC 29149 / DSM 114966 / JCM 6515 / VPI C7-9)</name>
    <name type="common">Ruminococcus gnavus</name>
    <dbReference type="NCBI Taxonomy" id="411470"/>
    <lineage>
        <taxon>Bacteria</taxon>
        <taxon>Bacillati</taxon>
        <taxon>Bacillota</taxon>
        <taxon>Clostridia</taxon>
        <taxon>Lachnospirales</taxon>
        <taxon>Lachnospiraceae</taxon>
        <taxon>Mediterraneibacter</taxon>
    </lineage>
</organism>
<feature type="domain" description="Response regulatory" evidence="4">
    <location>
        <begin position="4"/>
        <end position="57"/>
    </location>
</feature>
<reference evidence="5 6" key="2">
    <citation type="submission" date="2007-06" db="EMBL/GenBank/DDBJ databases">
        <title>Draft genome sequence of Ruminococcus gnavus (ATCC 29149).</title>
        <authorList>
            <person name="Sudarsanam P."/>
            <person name="Ley R."/>
            <person name="Guruge J."/>
            <person name="Turnbaugh P.J."/>
            <person name="Mahowald M."/>
            <person name="Liep D."/>
            <person name="Gordon J."/>
        </authorList>
    </citation>
    <scope>NUCLEOTIDE SEQUENCE [LARGE SCALE GENOMIC DNA]</scope>
    <source>
        <strain evidence="5 6">ATCC 29149</strain>
    </source>
</reference>
<dbReference type="InterPro" id="IPR011006">
    <property type="entry name" value="CheY-like_superfamily"/>
</dbReference>
<dbReference type="AlphaFoldDB" id="A7AYZ9"/>
<protein>
    <recommendedName>
        <fullName evidence="1">Stage 0 sporulation protein A homolog</fullName>
    </recommendedName>
</protein>
<dbReference type="PaxDb" id="411470-RUMGNA_00514"/>
<comment type="caution">
    <text evidence="5">The sequence shown here is derived from an EMBL/GenBank/DDBJ whole genome shotgun (WGS) entry which is preliminary data.</text>
</comment>
<evidence type="ECO:0000313" key="6">
    <source>
        <dbReference type="Proteomes" id="UP000004410"/>
    </source>
</evidence>
<evidence type="ECO:0000256" key="1">
    <source>
        <dbReference type="ARBA" id="ARBA00018672"/>
    </source>
</evidence>
<evidence type="ECO:0000259" key="4">
    <source>
        <dbReference type="PROSITE" id="PS50110"/>
    </source>
</evidence>
<dbReference type="GeneID" id="86365364"/>
<evidence type="ECO:0000256" key="2">
    <source>
        <dbReference type="ARBA" id="ARBA00024867"/>
    </source>
</evidence>
<dbReference type="PROSITE" id="PS50110">
    <property type="entry name" value="RESPONSE_REGULATORY"/>
    <property type="match status" value="1"/>
</dbReference>